<name>A0A9N9KCQ0_9GLOM</name>
<accession>A0A9N9KCQ0</accession>
<dbReference type="OrthoDB" id="1728974at2759"/>
<organism evidence="1 2">
    <name type="scientific">Cetraspora pellucida</name>
    <dbReference type="NCBI Taxonomy" id="1433469"/>
    <lineage>
        <taxon>Eukaryota</taxon>
        <taxon>Fungi</taxon>
        <taxon>Fungi incertae sedis</taxon>
        <taxon>Mucoromycota</taxon>
        <taxon>Glomeromycotina</taxon>
        <taxon>Glomeromycetes</taxon>
        <taxon>Diversisporales</taxon>
        <taxon>Gigasporaceae</taxon>
        <taxon>Cetraspora</taxon>
    </lineage>
</organism>
<sequence length="187" mass="21664">ALEAAWRLFGMHLHEEVPNVVRLALHLPGMHQVVYDPNDEAAIILSRADPGERFYLRLLLTVVCGPQSFKHLRTVNEEASIMCNSSQLRSLFAVILIQCIPTYPERLWLNFRANICDDLYYRLHNEHAIAEPTKDQVYDYGLFLIDEILHNSNMSLAMCSSMPHWDCNWGLYCGNRLIAKQLAWDYE</sequence>
<evidence type="ECO:0000313" key="1">
    <source>
        <dbReference type="EMBL" id="CAG8821027.1"/>
    </source>
</evidence>
<dbReference type="EMBL" id="CAJVQA010049934">
    <property type="protein sequence ID" value="CAG8821027.1"/>
    <property type="molecule type" value="Genomic_DNA"/>
</dbReference>
<protein>
    <submittedName>
        <fullName evidence="1">9728_t:CDS:1</fullName>
    </submittedName>
</protein>
<keyword evidence="2" id="KW-1185">Reference proteome</keyword>
<evidence type="ECO:0000313" key="2">
    <source>
        <dbReference type="Proteomes" id="UP000789759"/>
    </source>
</evidence>
<comment type="caution">
    <text evidence="1">The sequence shown here is derived from an EMBL/GenBank/DDBJ whole genome shotgun (WGS) entry which is preliminary data.</text>
</comment>
<feature type="non-terminal residue" evidence="1">
    <location>
        <position position="1"/>
    </location>
</feature>
<proteinExistence type="predicted"/>
<dbReference type="Proteomes" id="UP000789759">
    <property type="component" value="Unassembled WGS sequence"/>
</dbReference>
<dbReference type="AlphaFoldDB" id="A0A9N9KCQ0"/>
<gene>
    <name evidence="1" type="ORF">CPELLU_LOCUS19691</name>
</gene>
<reference evidence="1" key="1">
    <citation type="submission" date="2021-06" db="EMBL/GenBank/DDBJ databases">
        <authorList>
            <person name="Kallberg Y."/>
            <person name="Tangrot J."/>
            <person name="Rosling A."/>
        </authorList>
    </citation>
    <scope>NUCLEOTIDE SEQUENCE</scope>
    <source>
        <strain evidence="1">FL966</strain>
    </source>
</reference>